<feature type="compositionally biased region" description="Basic and acidic residues" evidence="5">
    <location>
        <begin position="115"/>
        <end position="127"/>
    </location>
</feature>
<feature type="region of interest" description="Disordered" evidence="5">
    <location>
        <begin position="1"/>
        <end position="57"/>
    </location>
</feature>
<dbReference type="SUPFAM" id="SSF47459">
    <property type="entry name" value="HLH, helix-loop-helix DNA-binding domain"/>
    <property type="match status" value="1"/>
</dbReference>
<dbReference type="Proteomes" id="UP000054251">
    <property type="component" value="Unassembled WGS sequence"/>
</dbReference>
<reference evidence="7 8" key="1">
    <citation type="submission" date="2015-11" db="EMBL/GenBank/DDBJ databases">
        <title>The genome of Debaryomyces fabryi.</title>
        <authorList>
            <person name="Tafer H."/>
            <person name="Lopandic K."/>
        </authorList>
    </citation>
    <scope>NUCLEOTIDE SEQUENCE [LARGE SCALE GENOMIC DNA]</scope>
    <source>
        <strain evidence="7 8">CBS 789</strain>
    </source>
</reference>
<evidence type="ECO:0000313" key="8">
    <source>
        <dbReference type="Proteomes" id="UP000054251"/>
    </source>
</evidence>
<accession>A0A0V1Q6N6</accession>
<dbReference type="EMBL" id="LMYN01000001">
    <property type="protein sequence ID" value="KSA04196.1"/>
    <property type="molecule type" value="Genomic_DNA"/>
</dbReference>
<dbReference type="RefSeq" id="XP_015470298.1">
    <property type="nucleotide sequence ID" value="XM_015608897.1"/>
</dbReference>
<feature type="compositionally biased region" description="Basic and acidic residues" evidence="5">
    <location>
        <begin position="1"/>
        <end position="11"/>
    </location>
</feature>
<dbReference type="PROSITE" id="PS50888">
    <property type="entry name" value="BHLH"/>
    <property type="match status" value="1"/>
</dbReference>
<feature type="compositionally biased region" description="Low complexity" evidence="5">
    <location>
        <begin position="22"/>
        <end position="33"/>
    </location>
</feature>
<feature type="compositionally biased region" description="Polar residues" evidence="5">
    <location>
        <begin position="12"/>
        <end position="21"/>
    </location>
</feature>
<evidence type="ECO:0000256" key="2">
    <source>
        <dbReference type="ARBA" id="ARBA00023015"/>
    </source>
</evidence>
<sequence length="280" mass="30662">MSDFKGFKDSFLKSNSQSGTNSAVSGSGSESISPPQDSKDRGLNIPSIHIKTDSADKLASKSLDIKKQLSQSFQGNSLTQQHGGISKPQSRKNSIIAIKSNNASEDEGDDDDKDDPQVNERKRRDNINEKIQELLTLIPAEFFQENPPPANQPQQQQTQQSENDAAIAAAVKNSGTKDGKPNKGQILTKSVEYLQYLQNLIDENNRKEVELVMKLRNLELQEQNRQQNIPINVGHTSAEKALGKIGVGPLSDDYFKLVLINSAGTNKSGQRKGSTFSVSP</sequence>
<dbReference type="PANTHER" id="PTHR46117">
    <property type="entry name" value="FI24210P1"/>
    <property type="match status" value="1"/>
</dbReference>
<dbReference type="GO" id="GO:0046983">
    <property type="term" value="F:protein dimerization activity"/>
    <property type="evidence" value="ECO:0007669"/>
    <property type="project" value="InterPro"/>
</dbReference>
<keyword evidence="4" id="KW-0539">Nucleus</keyword>
<feature type="compositionally biased region" description="Polar residues" evidence="5">
    <location>
        <begin position="71"/>
        <end position="103"/>
    </location>
</feature>
<keyword evidence="8" id="KW-1185">Reference proteome</keyword>
<dbReference type="Gene3D" id="4.10.280.10">
    <property type="entry name" value="Helix-loop-helix DNA-binding domain"/>
    <property type="match status" value="1"/>
</dbReference>
<evidence type="ECO:0000256" key="5">
    <source>
        <dbReference type="SAM" id="MobiDB-lite"/>
    </source>
</evidence>
<gene>
    <name evidence="7" type="ORF">AC631_00067</name>
</gene>
<dbReference type="GO" id="GO:0005634">
    <property type="term" value="C:nucleus"/>
    <property type="evidence" value="ECO:0007669"/>
    <property type="project" value="UniProtKB-SubCell"/>
</dbReference>
<dbReference type="PANTHER" id="PTHR46117:SF3">
    <property type="entry name" value="FI24210P1"/>
    <property type="match status" value="1"/>
</dbReference>
<comment type="caution">
    <text evidence="7">The sequence shown here is derived from an EMBL/GenBank/DDBJ whole genome shotgun (WGS) entry which is preliminary data.</text>
</comment>
<feature type="domain" description="BHLH" evidence="6">
    <location>
        <begin position="111"/>
        <end position="197"/>
    </location>
</feature>
<feature type="compositionally biased region" description="Acidic residues" evidence="5">
    <location>
        <begin position="104"/>
        <end position="114"/>
    </location>
</feature>
<evidence type="ECO:0000256" key="3">
    <source>
        <dbReference type="ARBA" id="ARBA00023163"/>
    </source>
</evidence>
<dbReference type="GO" id="GO:0000978">
    <property type="term" value="F:RNA polymerase II cis-regulatory region sequence-specific DNA binding"/>
    <property type="evidence" value="ECO:0007669"/>
    <property type="project" value="TreeGrafter"/>
</dbReference>
<organism evidence="7 8">
    <name type="scientific">Debaryomyces fabryi</name>
    <dbReference type="NCBI Taxonomy" id="58627"/>
    <lineage>
        <taxon>Eukaryota</taxon>
        <taxon>Fungi</taxon>
        <taxon>Dikarya</taxon>
        <taxon>Ascomycota</taxon>
        <taxon>Saccharomycotina</taxon>
        <taxon>Pichiomycetes</taxon>
        <taxon>Debaryomycetaceae</taxon>
        <taxon>Debaryomyces</taxon>
    </lineage>
</organism>
<keyword evidence="3" id="KW-0804">Transcription</keyword>
<feature type="region of interest" description="Disordered" evidence="5">
    <location>
        <begin position="143"/>
        <end position="164"/>
    </location>
</feature>
<dbReference type="CDD" id="cd11387">
    <property type="entry name" value="bHLHzip_USF_MITF"/>
    <property type="match status" value="1"/>
</dbReference>
<evidence type="ECO:0000313" key="7">
    <source>
        <dbReference type="EMBL" id="KSA04196.1"/>
    </source>
</evidence>
<dbReference type="GeneID" id="26837076"/>
<protein>
    <recommendedName>
        <fullName evidence="6">BHLH domain-containing protein</fullName>
    </recommendedName>
</protein>
<comment type="subcellular location">
    <subcellularLocation>
        <location evidence="1">Nucleus</location>
    </subcellularLocation>
</comment>
<dbReference type="OrthoDB" id="690068at2759"/>
<feature type="region of interest" description="Disordered" evidence="5">
    <location>
        <begin position="71"/>
        <end position="127"/>
    </location>
</feature>
<dbReference type="GO" id="GO:0000981">
    <property type="term" value="F:DNA-binding transcription factor activity, RNA polymerase II-specific"/>
    <property type="evidence" value="ECO:0007669"/>
    <property type="project" value="TreeGrafter"/>
</dbReference>
<dbReference type="InterPro" id="IPR036638">
    <property type="entry name" value="HLH_DNA-bd_sf"/>
</dbReference>
<evidence type="ECO:0000256" key="1">
    <source>
        <dbReference type="ARBA" id="ARBA00004123"/>
    </source>
</evidence>
<dbReference type="SMART" id="SM00353">
    <property type="entry name" value="HLH"/>
    <property type="match status" value="1"/>
</dbReference>
<dbReference type="Pfam" id="PF00010">
    <property type="entry name" value="HLH"/>
    <property type="match status" value="1"/>
</dbReference>
<proteinExistence type="predicted"/>
<evidence type="ECO:0000256" key="4">
    <source>
        <dbReference type="ARBA" id="ARBA00023242"/>
    </source>
</evidence>
<keyword evidence="2" id="KW-0805">Transcription regulation</keyword>
<dbReference type="InterPro" id="IPR051732">
    <property type="entry name" value="USF"/>
</dbReference>
<dbReference type="AlphaFoldDB" id="A0A0V1Q6N6"/>
<evidence type="ECO:0000259" key="6">
    <source>
        <dbReference type="PROSITE" id="PS50888"/>
    </source>
</evidence>
<dbReference type="InterPro" id="IPR011598">
    <property type="entry name" value="bHLH_dom"/>
</dbReference>
<name>A0A0V1Q6N6_9ASCO</name>